<proteinExistence type="predicted"/>
<protein>
    <submittedName>
        <fullName evidence="1">Putative methyltransferase</fullName>
    </submittedName>
</protein>
<dbReference type="GO" id="GO:0008168">
    <property type="term" value="F:methyltransferase activity"/>
    <property type="evidence" value="ECO:0007669"/>
    <property type="project" value="UniProtKB-KW"/>
</dbReference>
<evidence type="ECO:0000313" key="1">
    <source>
        <dbReference type="EMBL" id="QJA89923.1"/>
    </source>
</evidence>
<gene>
    <name evidence="1" type="ORF">MM415B02472_0010</name>
</gene>
<keyword evidence="1" id="KW-0489">Methyltransferase</keyword>
<dbReference type="InterPro" id="IPR029063">
    <property type="entry name" value="SAM-dependent_MTases_sf"/>
</dbReference>
<dbReference type="GO" id="GO:0032259">
    <property type="term" value="P:methylation"/>
    <property type="evidence" value="ECO:0007669"/>
    <property type="project" value="UniProtKB-KW"/>
</dbReference>
<keyword evidence="1" id="KW-0808">Transferase</keyword>
<accession>A0A6M3L697</accession>
<dbReference type="Gene3D" id="3.40.50.150">
    <property type="entry name" value="Vaccinia Virus protein VP39"/>
    <property type="match status" value="1"/>
</dbReference>
<sequence length="213" mass="24422">MSNLASIALQSEIKRSLEWMEQNIGPMPEGAKLNLGCGRMKLPANEGWINVDANPAMEPEKTLNLDLINWGLVFHKDHFEFCVISHLIEHIKDLVAFMQGLHYCMKEGAKVFIVAPYAWSNAAVEDPTHCRYITENSFSVFDRGTLHKQAAHGYEFDCDFKHIQVAFVPTVKYRGIKDPEELMRLKETRINIVRDVQILLETVKPVREVRETP</sequence>
<dbReference type="EMBL" id="MT142878">
    <property type="protein sequence ID" value="QJA89923.1"/>
    <property type="molecule type" value="Genomic_DNA"/>
</dbReference>
<name>A0A6M3L697_9ZZZZ</name>
<organism evidence="1">
    <name type="scientific">viral metagenome</name>
    <dbReference type="NCBI Taxonomy" id="1070528"/>
    <lineage>
        <taxon>unclassified sequences</taxon>
        <taxon>metagenomes</taxon>
        <taxon>organismal metagenomes</taxon>
    </lineage>
</organism>
<dbReference type="SUPFAM" id="SSF53335">
    <property type="entry name" value="S-adenosyl-L-methionine-dependent methyltransferases"/>
    <property type="match status" value="1"/>
</dbReference>
<dbReference type="AlphaFoldDB" id="A0A6M3L697"/>
<reference evidence="1" key="1">
    <citation type="submission" date="2020-03" db="EMBL/GenBank/DDBJ databases">
        <title>The deep terrestrial virosphere.</title>
        <authorList>
            <person name="Holmfeldt K."/>
            <person name="Nilsson E."/>
            <person name="Simone D."/>
            <person name="Lopez-Fernandez M."/>
            <person name="Wu X."/>
            <person name="de Brujin I."/>
            <person name="Lundin D."/>
            <person name="Andersson A."/>
            <person name="Bertilsson S."/>
            <person name="Dopson M."/>
        </authorList>
    </citation>
    <scope>NUCLEOTIDE SEQUENCE</scope>
    <source>
        <strain evidence="1">MM415B02472</strain>
    </source>
</reference>